<gene>
    <name evidence="2" type="ORF">BCV19_00620</name>
</gene>
<evidence type="ECO:0000256" key="1">
    <source>
        <dbReference type="SAM" id="MobiDB-lite"/>
    </source>
</evidence>
<sequence>MNNIQTQGLGQAASTYEEPSDFETITNELAQKKDTPEGCENGSSDEVLGDEEAVEMVLEQTIINETIRQMKQDQQRLEEIFNET</sequence>
<proteinExistence type="predicted"/>
<feature type="region of interest" description="Disordered" evidence="1">
    <location>
        <begin position="1"/>
        <end position="20"/>
    </location>
</feature>
<comment type="caution">
    <text evidence="2">The sequence shown here is derived from an EMBL/GenBank/DDBJ whole genome shotgun (WGS) entry which is preliminary data.</text>
</comment>
<evidence type="ECO:0000313" key="2">
    <source>
        <dbReference type="EMBL" id="PMF25588.1"/>
    </source>
</evidence>
<organism evidence="2 3">
    <name type="scientific">Vibrio splendidus</name>
    <dbReference type="NCBI Taxonomy" id="29497"/>
    <lineage>
        <taxon>Bacteria</taxon>
        <taxon>Pseudomonadati</taxon>
        <taxon>Pseudomonadota</taxon>
        <taxon>Gammaproteobacteria</taxon>
        <taxon>Vibrionales</taxon>
        <taxon>Vibrionaceae</taxon>
        <taxon>Vibrio</taxon>
    </lineage>
</organism>
<dbReference type="Proteomes" id="UP000235405">
    <property type="component" value="Unassembled WGS sequence"/>
</dbReference>
<reference evidence="3" key="1">
    <citation type="submission" date="2016-07" db="EMBL/GenBank/DDBJ databases">
        <title>Nontailed viruses are major unrecognized killers of bacteria in the ocean.</title>
        <authorList>
            <person name="Kauffman K."/>
            <person name="Hussain F."/>
            <person name="Yang J."/>
            <person name="Arevalo P."/>
            <person name="Brown J."/>
            <person name="Cutler M."/>
            <person name="Kelly L."/>
            <person name="Polz M.F."/>
        </authorList>
    </citation>
    <scope>NUCLEOTIDE SEQUENCE [LARGE SCALE GENOMIC DNA]</scope>
    <source>
        <strain evidence="3">10N.286.54.F3</strain>
    </source>
</reference>
<dbReference type="RefSeq" id="WP_102482104.1">
    <property type="nucleotide sequence ID" value="NZ_MCSW01000113.1"/>
</dbReference>
<dbReference type="AlphaFoldDB" id="A0A2N7CHF8"/>
<name>A0A2N7CHF8_VIBSP</name>
<evidence type="ECO:0000313" key="3">
    <source>
        <dbReference type="Proteomes" id="UP000235405"/>
    </source>
</evidence>
<accession>A0A2N7CHF8</accession>
<dbReference type="EMBL" id="MCSW01000113">
    <property type="protein sequence ID" value="PMF25588.1"/>
    <property type="molecule type" value="Genomic_DNA"/>
</dbReference>
<protein>
    <submittedName>
        <fullName evidence="2">Uncharacterized protein</fullName>
    </submittedName>
</protein>
<feature type="compositionally biased region" description="Polar residues" evidence="1">
    <location>
        <begin position="1"/>
        <end position="14"/>
    </location>
</feature>